<protein>
    <submittedName>
        <fullName evidence="6">Iron siderophore ABC transporter substrate-binding protein</fullName>
    </submittedName>
</protein>
<dbReference type="EMBL" id="PDEV01000001">
    <property type="protein sequence ID" value="PEN16975.1"/>
    <property type="molecule type" value="Genomic_DNA"/>
</dbReference>
<keyword evidence="7" id="KW-1185">Reference proteome</keyword>
<comment type="subcellular location">
    <subcellularLocation>
        <location evidence="1">Cell envelope</location>
    </subcellularLocation>
</comment>
<evidence type="ECO:0000256" key="3">
    <source>
        <dbReference type="ARBA" id="ARBA00022448"/>
    </source>
</evidence>
<dbReference type="PROSITE" id="PS51318">
    <property type="entry name" value="TAT"/>
    <property type="match status" value="1"/>
</dbReference>
<name>A0A2A8D7M5_9MICC</name>
<accession>A0A2A8D7M5</accession>
<reference evidence="6" key="1">
    <citation type="submission" date="2017-10" db="EMBL/GenBank/DDBJ databases">
        <title>Kefir isolates.</title>
        <authorList>
            <person name="Kim Y."/>
            <person name="Blasche S."/>
        </authorList>
    </citation>
    <scope>NUCLEOTIDE SEQUENCE [LARGE SCALE GENOMIC DNA]</scope>
    <source>
        <strain evidence="6">OG2-2</strain>
    </source>
</reference>
<dbReference type="PROSITE" id="PS50983">
    <property type="entry name" value="FE_B12_PBP"/>
    <property type="match status" value="1"/>
</dbReference>
<comment type="caution">
    <text evidence="6">The sequence shown here is derived from an EMBL/GenBank/DDBJ whole genome shotgun (WGS) entry which is preliminary data.</text>
</comment>
<dbReference type="Proteomes" id="UP000219947">
    <property type="component" value="Unassembled WGS sequence"/>
</dbReference>
<evidence type="ECO:0000256" key="4">
    <source>
        <dbReference type="ARBA" id="ARBA00022729"/>
    </source>
</evidence>
<evidence type="ECO:0000313" key="6">
    <source>
        <dbReference type="EMBL" id="PEN16975.1"/>
    </source>
</evidence>
<dbReference type="Pfam" id="PF01497">
    <property type="entry name" value="Peripla_BP_2"/>
    <property type="match status" value="1"/>
</dbReference>
<dbReference type="PANTHER" id="PTHR30532:SF1">
    <property type="entry name" value="IRON(3+)-HYDROXAMATE-BINDING PROTEIN FHUD"/>
    <property type="match status" value="1"/>
</dbReference>
<comment type="similarity">
    <text evidence="2">Belongs to the bacterial solute-binding protein 8 family.</text>
</comment>
<evidence type="ECO:0000256" key="2">
    <source>
        <dbReference type="ARBA" id="ARBA00008814"/>
    </source>
</evidence>
<dbReference type="GO" id="GO:0030288">
    <property type="term" value="C:outer membrane-bounded periplasmic space"/>
    <property type="evidence" value="ECO:0007669"/>
    <property type="project" value="TreeGrafter"/>
</dbReference>
<dbReference type="Gene3D" id="3.40.50.1980">
    <property type="entry name" value="Nitrogenase molybdenum iron protein domain"/>
    <property type="match status" value="2"/>
</dbReference>
<keyword evidence="4" id="KW-0732">Signal</keyword>
<dbReference type="CDD" id="cd01146">
    <property type="entry name" value="FhuD"/>
    <property type="match status" value="1"/>
</dbReference>
<keyword evidence="3" id="KW-0813">Transport</keyword>
<dbReference type="PANTHER" id="PTHR30532">
    <property type="entry name" value="IRON III DICITRATE-BINDING PERIPLASMIC PROTEIN"/>
    <property type="match status" value="1"/>
</dbReference>
<evidence type="ECO:0000256" key="1">
    <source>
        <dbReference type="ARBA" id="ARBA00004196"/>
    </source>
</evidence>
<feature type="domain" description="Fe/B12 periplasmic-binding" evidence="5">
    <location>
        <begin position="71"/>
        <end position="351"/>
    </location>
</feature>
<dbReference type="RefSeq" id="WP_098042327.1">
    <property type="nucleotide sequence ID" value="NZ_JAOVAQ010000010.1"/>
</dbReference>
<dbReference type="InterPro" id="IPR002491">
    <property type="entry name" value="ABC_transptr_periplasmic_BD"/>
</dbReference>
<evidence type="ECO:0000313" key="7">
    <source>
        <dbReference type="Proteomes" id="UP000219947"/>
    </source>
</evidence>
<dbReference type="AlphaFoldDB" id="A0A2A8D7M5"/>
<dbReference type="GO" id="GO:1901678">
    <property type="term" value="P:iron coordination entity transport"/>
    <property type="evidence" value="ECO:0007669"/>
    <property type="project" value="UniProtKB-ARBA"/>
</dbReference>
<gene>
    <name evidence="6" type="ORF">CRM92_02780</name>
</gene>
<organism evidence="6 7">
    <name type="scientific">Rothia dentocariosa</name>
    <dbReference type="NCBI Taxonomy" id="2047"/>
    <lineage>
        <taxon>Bacteria</taxon>
        <taxon>Bacillati</taxon>
        <taxon>Actinomycetota</taxon>
        <taxon>Actinomycetes</taxon>
        <taxon>Micrococcales</taxon>
        <taxon>Micrococcaceae</taxon>
        <taxon>Rothia</taxon>
    </lineage>
</organism>
<dbReference type="InterPro" id="IPR006311">
    <property type="entry name" value="TAT_signal"/>
</dbReference>
<sequence length="357" mass="38258">MSFEHPASLAQFMVNRRNFLGMALASGTAFTLAACSQESTTSDSSESPESETRVVKNVDEEEITVPAKPQRVVVLSEPTLDAVLALGVKPVGAVSGRGQQTVPNYLKDKVGDDVTLVGSVSEVNYDKVASLTPDLILADSTGVDKRSEAYKTLQDIAPVVYTGYAGGDWTINFERVADALNLVDQGKKVEEDYEKLTEQLKKELEPLYGDKTFSIVRWAGNGPALILKELPAGQVLSDLGLQRPPAQDREGQGHSEPVSLENLSDIDADYMFIGTLGGASQKNPNAQGDPSANGASEVLKKAEATSGFTNLKAYQNEHIITVEGSKWTSTGGPLLMNGIVADVRSKLLENQNNNQGQ</sequence>
<dbReference type="InterPro" id="IPR051313">
    <property type="entry name" value="Bact_iron-sidero_bind"/>
</dbReference>
<evidence type="ECO:0000259" key="5">
    <source>
        <dbReference type="PROSITE" id="PS50983"/>
    </source>
</evidence>
<dbReference type="SUPFAM" id="SSF53807">
    <property type="entry name" value="Helical backbone' metal receptor"/>
    <property type="match status" value="1"/>
</dbReference>
<proteinExistence type="inferred from homology"/>